<dbReference type="Proteomes" id="UP000282321">
    <property type="component" value="Unassembled WGS sequence"/>
</dbReference>
<evidence type="ECO:0000259" key="2">
    <source>
        <dbReference type="Pfam" id="PF26514"/>
    </source>
</evidence>
<feature type="transmembrane region" description="Helical" evidence="1">
    <location>
        <begin position="154"/>
        <end position="177"/>
    </location>
</feature>
<proteinExistence type="predicted"/>
<gene>
    <name evidence="3" type="ORF">DRP44_08145</name>
</gene>
<feature type="transmembrane region" description="Helical" evidence="1">
    <location>
        <begin position="64"/>
        <end position="87"/>
    </location>
</feature>
<feature type="transmembrane region" description="Helical" evidence="1">
    <location>
        <begin position="125"/>
        <end position="148"/>
    </location>
</feature>
<protein>
    <recommendedName>
        <fullName evidence="2">DUF8173 domain-containing protein</fullName>
    </recommendedName>
</protein>
<dbReference type="EMBL" id="QNBC01000152">
    <property type="protein sequence ID" value="RKX64540.1"/>
    <property type="molecule type" value="Genomic_DNA"/>
</dbReference>
<keyword evidence="1" id="KW-0812">Transmembrane</keyword>
<feature type="transmembrane region" description="Helical" evidence="1">
    <location>
        <begin position="23"/>
        <end position="44"/>
    </location>
</feature>
<feature type="non-terminal residue" evidence="3">
    <location>
        <position position="1"/>
    </location>
</feature>
<evidence type="ECO:0000313" key="4">
    <source>
        <dbReference type="Proteomes" id="UP000282321"/>
    </source>
</evidence>
<evidence type="ECO:0000313" key="3">
    <source>
        <dbReference type="EMBL" id="RKX64540.1"/>
    </source>
</evidence>
<dbReference type="Pfam" id="PF26514">
    <property type="entry name" value="DUF8173"/>
    <property type="match status" value="1"/>
</dbReference>
<name>A0A660S4M3_UNCT6</name>
<comment type="caution">
    <text evidence="3">The sequence shown here is derived from an EMBL/GenBank/DDBJ whole genome shotgun (WGS) entry which is preliminary data.</text>
</comment>
<organism evidence="3 4">
    <name type="scientific">candidate division TA06 bacterium</name>
    <dbReference type="NCBI Taxonomy" id="2250710"/>
    <lineage>
        <taxon>Bacteria</taxon>
        <taxon>Bacteria division TA06</taxon>
    </lineage>
</organism>
<dbReference type="AlphaFoldDB" id="A0A660S4M3"/>
<reference evidence="3 4" key="1">
    <citation type="submission" date="2018-06" db="EMBL/GenBank/DDBJ databases">
        <title>Extensive metabolic versatility and redundancy in microbially diverse, dynamic hydrothermal sediments.</title>
        <authorList>
            <person name="Dombrowski N."/>
            <person name="Teske A."/>
            <person name="Baker B.J."/>
        </authorList>
    </citation>
    <scope>NUCLEOTIDE SEQUENCE [LARGE SCALE GENOMIC DNA]</scope>
    <source>
        <strain evidence="3">B35_G9</strain>
    </source>
</reference>
<keyword evidence="1" id="KW-0472">Membrane</keyword>
<accession>A0A660S4M3</accession>
<dbReference type="InterPro" id="IPR058486">
    <property type="entry name" value="DUF8173"/>
</dbReference>
<sequence>LRSYGTSNYPMHRIRFFTYDYSWFRSISKFIIYYLMALAIVVLFKKGTRNVEKTMNISPFATFLAGFLVELLIIPSIVILAVSIIGIPFIPVLILALFIAMIFGNSVLIYMIGKYTINKVGKKNVHVSLTVLLGLIVMSIIPLLGLIVNFTGITWLNILFVSLYFTEIYIIITYALGSVTLSRFGTRIYKEGQENDEK</sequence>
<feature type="transmembrane region" description="Helical" evidence="1">
    <location>
        <begin position="93"/>
        <end position="113"/>
    </location>
</feature>
<feature type="domain" description="DUF8173" evidence="2">
    <location>
        <begin position="24"/>
        <end position="150"/>
    </location>
</feature>
<keyword evidence="1" id="KW-1133">Transmembrane helix</keyword>
<evidence type="ECO:0000256" key="1">
    <source>
        <dbReference type="SAM" id="Phobius"/>
    </source>
</evidence>